<organism evidence="1 2">
    <name type="scientific">Gossypium schwendimanii</name>
    <name type="common">Cotton</name>
    <dbReference type="NCBI Taxonomy" id="34291"/>
    <lineage>
        <taxon>Eukaryota</taxon>
        <taxon>Viridiplantae</taxon>
        <taxon>Streptophyta</taxon>
        <taxon>Embryophyta</taxon>
        <taxon>Tracheophyta</taxon>
        <taxon>Spermatophyta</taxon>
        <taxon>Magnoliopsida</taxon>
        <taxon>eudicotyledons</taxon>
        <taxon>Gunneridae</taxon>
        <taxon>Pentapetalae</taxon>
        <taxon>rosids</taxon>
        <taxon>malvids</taxon>
        <taxon>Malvales</taxon>
        <taxon>Malvaceae</taxon>
        <taxon>Malvoideae</taxon>
        <taxon>Gossypium</taxon>
    </lineage>
</organism>
<dbReference type="InterPro" id="IPR052929">
    <property type="entry name" value="RNase_H-like_EbsB-rel"/>
</dbReference>
<accession>A0A7J9LH25</accession>
<dbReference type="PANTHER" id="PTHR47074:SF11">
    <property type="entry name" value="REVERSE TRANSCRIPTASE-LIKE PROTEIN"/>
    <property type="match status" value="1"/>
</dbReference>
<dbReference type="OrthoDB" id="999588at2759"/>
<proteinExistence type="predicted"/>
<evidence type="ECO:0000313" key="1">
    <source>
        <dbReference type="EMBL" id="MBA0857961.1"/>
    </source>
</evidence>
<dbReference type="EMBL" id="JABFAF010000006">
    <property type="protein sequence ID" value="MBA0857961.1"/>
    <property type="molecule type" value="Genomic_DNA"/>
</dbReference>
<gene>
    <name evidence="1" type="ORF">Goshw_019557</name>
</gene>
<evidence type="ECO:0008006" key="3">
    <source>
        <dbReference type="Google" id="ProtNLM"/>
    </source>
</evidence>
<evidence type="ECO:0000313" key="2">
    <source>
        <dbReference type="Proteomes" id="UP000593576"/>
    </source>
</evidence>
<name>A0A7J9LH25_GOSSC</name>
<keyword evidence="2" id="KW-1185">Reference proteome</keyword>
<protein>
    <recommendedName>
        <fullName evidence="3">RNase H type-1 domain-containing protein</fullName>
    </recommendedName>
</protein>
<sequence length="253" mass="27678">MLRGYPDDGKRLANIIAWPADEISSDGVSKATSIILGEVDDSAHILLTSYVATKEMTTTSKGGKFQNLGEGFLVEVHEKIYSMQGLLIAKGVVLNPNCNRCGEEESLKHVFRDCATKYDSMEIKRCACKRFAPRLFARLYVVYTNGADGRSQWIQPPKGTLKCNTNAAVFQKANMTTWVAMLRYSIGSFVGCCFGFGDGCMKANMVEALAVREAPSWLKDKIIAAIIMETNCPTVIEACTNPAEDDSEMGIGS</sequence>
<dbReference type="PANTHER" id="PTHR47074">
    <property type="entry name" value="BNAC02G40300D PROTEIN"/>
    <property type="match status" value="1"/>
</dbReference>
<dbReference type="AlphaFoldDB" id="A0A7J9LH25"/>
<reference evidence="1 2" key="1">
    <citation type="journal article" date="2019" name="Genome Biol. Evol.">
        <title>Insights into the evolution of the New World diploid cottons (Gossypium, subgenus Houzingenia) based on genome sequencing.</title>
        <authorList>
            <person name="Grover C.E."/>
            <person name="Arick M.A. 2nd"/>
            <person name="Thrash A."/>
            <person name="Conover J.L."/>
            <person name="Sanders W.S."/>
            <person name="Peterson D.G."/>
            <person name="Frelichowski J.E."/>
            <person name="Scheffler J.A."/>
            <person name="Scheffler B.E."/>
            <person name="Wendel J.F."/>
        </authorList>
    </citation>
    <scope>NUCLEOTIDE SEQUENCE [LARGE SCALE GENOMIC DNA]</scope>
    <source>
        <strain evidence="1">1</strain>
        <tissue evidence="1">Leaf</tissue>
    </source>
</reference>
<comment type="caution">
    <text evidence="1">The sequence shown here is derived from an EMBL/GenBank/DDBJ whole genome shotgun (WGS) entry which is preliminary data.</text>
</comment>
<dbReference type="Proteomes" id="UP000593576">
    <property type="component" value="Unassembled WGS sequence"/>
</dbReference>